<name>A0ABN9S888_9DINO</name>
<dbReference type="Proteomes" id="UP001189429">
    <property type="component" value="Unassembled WGS sequence"/>
</dbReference>
<dbReference type="PROSITE" id="PS50958">
    <property type="entry name" value="SMB_2"/>
    <property type="match status" value="2"/>
</dbReference>
<proteinExistence type="predicted"/>
<feature type="transmembrane region" description="Helical" evidence="4">
    <location>
        <begin position="64"/>
        <end position="87"/>
    </location>
</feature>
<evidence type="ECO:0000256" key="4">
    <source>
        <dbReference type="SAM" id="Phobius"/>
    </source>
</evidence>
<dbReference type="InterPro" id="IPR036024">
    <property type="entry name" value="Somatomedin_B-like_dom_sf"/>
</dbReference>
<keyword evidence="7" id="KW-1185">Reference proteome</keyword>
<dbReference type="Gene3D" id="3.50.4.10">
    <property type="entry name" value="Hepatocyte Growth Factor"/>
    <property type="match status" value="1"/>
</dbReference>
<keyword evidence="4" id="KW-0472">Membrane</keyword>
<evidence type="ECO:0000313" key="7">
    <source>
        <dbReference type="Proteomes" id="UP001189429"/>
    </source>
</evidence>
<comment type="caution">
    <text evidence="6">The sequence shown here is derived from an EMBL/GenBank/DDBJ whole genome shotgun (WGS) entry which is preliminary data.</text>
</comment>
<dbReference type="InterPro" id="IPR001212">
    <property type="entry name" value="Somatomedin_B_dom"/>
</dbReference>
<feature type="region of interest" description="Disordered" evidence="3">
    <location>
        <begin position="455"/>
        <end position="522"/>
    </location>
</feature>
<evidence type="ECO:0000313" key="6">
    <source>
        <dbReference type="EMBL" id="CAK0828014.1"/>
    </source>
</evidence>
<dbReference type="CDD" id="cd01100">
    <property type="entry name" value="APPLE_Factor_XI_like"/>
    <property type="match status" value="1"/>
</dbReference>
<dbReference type="Pfam" id="PF14295">
    <property type="entry name" value="PAN_4"/>
    <property type="match status" value="1"/>
</dbReference>
<evidence type="ECO:0000256" key="3">
    <source>
        <dbReference type="SAM" id="MobiDB-lite"/>
    </source>
</evidence>
<keyword evidence="2" id="KW-1015">Disulfide bond</keyword>
<evidence type="ECO:0000256" key="2">
    <source>
        <dbReference type="ARBA" id="ARBA00023157"/>
    </source>
</evidence>
<dbReference type="SUPFAM" id="SSF90188">
    <property type="entry name" value="Somatomedin B domain"/>
    <property type="match status" value="2"/>
</dbReference>
<feature type="region of interest" description="Disordered" evidence="3">
    <location>
        <begin position="186"/>
        <end position="208"/>
    </location>
</feature>
<keyword evidence="4" id="KW-0812">Transmembrane</keyword>
<feature type="domain" description="SMB" evidence="5">
    <location>
        <begin position="631"/>
        <end position="676"/>
    </location>
</feature>
<sequence>MVAGGSPVGGGPAALYSPVCAPAEPGAAAAALLGERGGAAAQEQHALRRRARALSAGLLFEGRGAVLVAALVSVLAAATAITAASVARGRQLRRMAAAGLELQLNAATGGATWVPEFESSCGVTEVDVEYVDEVSGWGTNYDHIPTPEMCCAMCQGEPRCKAFTWVKDAGLPDGCRSQCWLKGGTGTPREKKGLVSGRPPPRRSLDKIPAGAGGKGGSLFCMSLMVPGTDEEKLLLWQYTNKASIFACDATAIYSNQEIELAKGVTTLVIDSDLKCEYGGDSQSALNSWIFIALWQKLIDDGEYANHDWVVKADPDAVFFPDRLGAMLAEHKGHGYINNCRYGMHGPIEVLSKRAVDALAKDYAASFDGKAPKRCVEEQDFGQWGEDMFLDQCLGTVLEVAPHPVDVRLMCESHCDCPAWYWCQNGTDRVSYHPFKTVAAYQNCMANALGGPELDDGVAQPTPAPGPKPKVLAGRTTTSGSGSSRAALASTTGRAEMSGSSSSRSAPASTTPGKAPRDRFDCDAGISRRAGWSGAKKDWCCANKQKGCDEDDAGDADAVPADEQTCKDYGCVDSFDPERSCQCNPDCASHGSCCEDYQEACGDRNQEEPDEDPQSQAGALKLKAKAETLDAEESCANYGCGGEYDEDQACQCTADCADYHNCCPDMEDECKGVLGTAAAASTTDAGGASTTAAPATTTVATHAGQDAVSTSSAPLKDEGAAATASADADKGEDEDEDAGADANADPQQPAPGPRAQTFYMYRAQSEATYPLENINTADLAGVLWYLHNEVIVARPRKYKIDRIKRYKVTVKNTWEFWNAHKRQFSAFVAYDAARCSTPVCKDIYNQYGFIVGCQTQDLNVAAYLAPNQTSWNCEKGSDECRPPVWYSLPGPCPAQGMDNGRIDPNKVGLDVSAFKSKECIKKMPGGRCDKASGAPDCTYSYEEAGEIMLDELAGIDDYDNFWNYSYVNCLRDKSQHKLSEDEPCIQNKEYDVKLDKGVGTKFWDGKLDKKKCEARMESARQLFKKHFPEFPADYDEPACEFDMYYENEFTWGINHTGAEPSSWWDNKMAVSEFDAPAAPK</sequence>
<organism evidence="6 7">
    <name type="scientific">Prorocentrum cordatum</name>
    <dbReference type="NCBI Taxonomy" id="2364126"/>
    <lineage>
        <taxon>Eukaryota</taxon>
        <taxon>Sar</taxon>
        <taxon>Alveolata</taxon>
        <taxon>Dinophyceae</taxon>
        <taxon>Prorocentrales</taxon>
        <taxon>Prorocentraceae</taxon>
        <taxon>Prorocentrum</taxon>
    </lineage>
</organism>
<dbReference type="SMART" id="SM00223">
    <property type="entry name" value="APPLE"/>
    <property type="match status" value="1"/>
</dbReference>
<keyword evidence="1" id="KW-0677">Repeat</keyword>
<feature type="domain" description="SMB" evidence="5">
    <location>
        <begin position="562"/>
        <end position="605"/>
    </location>
</feature>
<reference evidence="6" key="1">
    <citation type="submission" date="2023-10" db="EMBL/GenBank/DDBJ databases">
        <authorList>
            <person name="Chen Y."/>
            <person name="Shah S."/>
            <person name="Dougan E. K."/>
            <person name="Thang M."/>
            <person name="Chan C."/>
        </authorList>
    </citation>
    <scope>NUCLEOTIDE SEQUENCE [LARGE SCALE GENOMIC DNA]</scope>
</reference>
<dbReference type="InterPro" id="IPR003609">
    <property type="entry name" value="Pan_app"/>
</dbReference>
<dbReference type="PROSITE" id="PS00524">
    <property type="entry name" value="SMB_1"/>
    <property type="match status" value="1"/>
</dbReference>
<feature type="compositionally biased region" description="Acidic residues" evidence="3">
    <location>
        <begin position="730"/>
        <end position="739"/>
    </location>
</feature>
<dbReference type="Pfam" id="PF01033">
    <property type="entry name" value="Somatomedin_B"/>
    <property type="match status" value="2"/>
</dbReference>
<accession>A0ABN9S888</accession>
<dbReference type="SMART" id="SM00201">
    <property type="entry name" value="SO"/>
    <property type="match status" value="2"/>
</dbReference>
<dbReference type="InterPro" id="IPR000177">
    <property type="entry name" value="Apple"/>
</dbReference>
<gene>
    <name evidence="6" type="ORF">PCOR1329_LOCUS27383</name>
</gene>
<evidence type="ECO:0000256" key="1">
    <source>
        <dbReference type="ARBA" id="ARBA00022737"/>
    </source>
</evidence>
<feature type="compositionally biased region" description="Low complexity" evidence="3">
    <location>
        <begin position="472"/>
        <end position="513"/>
    </location>
</feature>
<dbReference type="Gene3D" id="4.10.410.20">
    <property type="match status" value="2"/>
</dbReference>
<protein>
    <recommendedName>
        <fullName evidence="5">SMB domain-containing protein</fullName>
    </recommendedName>
</protein>
<keyword evidence="4" id="KW-1133">Transmembrane helix</keyword>
<feature type="region of interest" description="Disordered" evidence="3">
    <location>
        <begin position="701"/>
        <end position="754"/>
    </location>
</feature>
<evidence type="ECO:0000259" key="5">
    <source>
        <dbReference type="PROSITE" id="PS50958"/>
    </source>
</evidence>
<dbReference type="EMBL" id="CAUYUJ010009913">
    <property type="protein sequence ID" value="CAK0828014.1"/>
    <property type="molecule type" value="Genomic_DNA"/>
</dbReference>